<dbReference type="AlphaFoldDB" id="A0A0F8WDM9"/>
<evidence type="ECO:0000313" key="1">
    <source>
        <dbReference type="EMBL" id="KKK54922.1"/>
    </source>
</evidence>
<comment type="caution">
    <text evidence="1">The sequence shown here is derived from an EMBL/GenBank/DDBJ whole genome shotgun (WGS) entry which is preliminary data.</text>
</comment>
<sequence>MLDKLTPEKRKHIDREWQNLKWEQFGCVSLERAQEFFLDMLPLECRATDEEMVEHVKKHFYNFDAKEWEN</sequence>
<dbReference type="EMBL" id="LAZR01065749">
    <property type="protein sequence ID" value="KKK54922.1"/>
    <property type="molecule type" value="Genomic_DNA"/>
</dbReference>
<reference evidence="1" key="1">
    <citation type="journal article" date="2015" name="Nature">
        <title>Complex archaea that bridge the gap between prokaryotes and eukaryotes.</title>
        <authorList>
            <person name="Spang A."/>
            <person name="Saw J.H."/>
            <person name="Jorgensen S.L."/>
            <person name="Zaremba-Niedzwiedzka K."/>
            <person name="Martijn J."/>
            <person name="Lind A.E."/>
            <person name="van Eijk R."/>
            <person name="Schleper C."/>
            <person name="Guy L."/>
            <person name="Ettema T.J."/>
        </authorList>
    </citation>
    <scope>NUCLEOTIDE SEQUENCE</scope>
</reference>
<protein>
    <submittedName>
        <fullName evidence="1">Uncharacterized protein</fullName>
    </submittedName>
</protein>
<organism evidence="1">
    <name type="scientific">marine sediment metagenome</name>
    <dbReference type="NCBI Taxonomy" id="412755"/>
    <lineage>
        <taxon>unclassified sequences</taxon>
        <taxon>metagenomes</taxon>
        <taxon>ecological metagenomes</taxon>
    </lineage>
</organism>
<accession>A0A0F8WDM9</accession>
<name>A0A0F8WDM9_9ZZZZ</name>
<gene>
    <name evidence="1" type="ORF">LCGC14_3079800</name>
</gene>
<proteinExistence type="predicted"/>